<dbReference type="HOGENOM" id="CLU_050192_2_2_10"/>
<dbReference type="PANTHER" id="PTHR30273">
    <property type="entry name" value="PERIPLASMIC SIGNAL SENSOR AND SIGMA FACTOR ACTIVATOR FECR-RELATED"/>
    <property type="match status" value="1"/>
</dbReference>
<dbReference type="AlphaFoldDB" id="K0X7X0"/>
<dbReference type="OrthoDB" id="676789at2"/>
<dbReference type="Pfam" id="PF04773">
    <property type="entry name" value="FecR"/>
    <property type="match status" value="1"/>
</dbReference>
<comment type="caution">
    <text evidence="4">The sequence shown here is derived from an EMBL/GenBank/DDBJ whole genome shotgun (WGS) entry which is preliminary data.</text>
</comment>
<evidence type="ECO:0000259" key="3">
    <source>
        <dbReference type="Pfam" id="PF16344"/>
    </source>
</evidence>
<dbReference type="Gene3D" id="2.60.120.1440">
    <property type="match status" value="1"/>
</dbReference>
<dbReference type="eggNOG" id="COG3712">
    <property type="taxonomic scope" value="Bacteria"/>
</dbReference>
<organism evidence="4 5">
    <name type="scientific">Barnesiella intestinihominis YIT 11860</name>
    <dbReference type="NCBI Taxonomy" id="742726"/>
    <lineage>
        <taxon>Bacteria</taxon>
        <taxon>Pseudomonadati</taxon>
        <taxon>Bacteroidota</taxon>
        <taxon>Bacteroidia</taxon>
        <taxon>Bacteroidales</taxon>
        <taxon>Barnesiellaceae</taxon>
        <taxon>Barnesiella</taxon>
    </lineage>
</organism>
<keyword evidence="5" id="KW-1185">Reference proteome</keyword>
<evidence type="ECO:0008006" key="6">
    <source>
        <dbReference type="Google" id="ProtNLM"/>
    </source>
</evidence>
<dbReference type="InterPro" id="IPR006860">
    <property type="entry name" value="FecR"/>
</dbReference>
<keyword evidence="1" id="KW-0472">Membrane</keyword>
<protein>
    <recommendedName>
        <fullName evidence="6">FecR protein domain-containing protein</fullName>
    </recommendedName>
</protein>
<dbReference type="STRING" id="742726.HMPREF9448_00685"/>
<feature type="domain" description="FecR protein" evidence="2">
    <location>
        <begin position="130"/>
        <end position="215"/>
    </location>
</feature>
<gene>
    <name evidence="4" type="ORF">HMPREF9448_00685</name>
</gene>
<dbReference type="PATRIC" id="fig|742726.3.peg.727"/>
<evidence type="ECO:0000313" key="4">
    <source>
        <dbReference type="EMBL" id="EJZ66506.1"/>
    </source>
</evidence>
<dbReference type="EMBL" id="ADLE01000001">
    <property type="protein sequence ID" value="EJZ66506.1"/>
    <property type="molecule type" value="Genomic_DNA"/>
</dbReference>
<accession>K0X7X0</accession>
<evidence type="ECO:0000313" key="5">
    <source>
        <dbReference type="Proteomes" id="UP000006044"/>
    </source>
</evidence>
<dbReference type="Gene3D" id="3.55.50.30">
    <property type="match status" value="1"/>
</dbReference>
<dbReference type="PANTHER" id="PTHR30273:SF2">
    <property type="entry name" value="PROTEIN FECR"/>
    <property type="match status" value="1"/>
</dbReference>
<feature type="transmembrane region" description="Helical" evidence="1">
    <location>
        <begin position="89"/>
        <end position="109"/>
    </location>
</feature>
<reference evidence="4 5" key="1">
    <citation type="submission" date="2012-08" db="EMBL/GenBank/DDBJ databases">
        <title>The Genome Sequence of Barnesiella intestinihominis YIT 11860.</title>
        <authorList>
            <consortium name="The Broad Institute Genome Sequencing Platform"/>
            <person name="Earl A."/>
            <person name="Ward D."/>
            <person name="Feldgarden M."/>
            <person name="Gevers D."/>
            <person name="Morotomi M."/>
            <person name="Walker B."/>
            <person name="Young S.K."/>
            <person name="Zeng Q."/>
            <person name="Gargeya S."/>
            <person name="Fitzgerald M."/>
            <person name="Haas B."/>
            <person name="Abouelleil A."/>
            <person name="Alvarado L."/>
            <person name="Arachchi H.M."/>
            <person name="Berlin A.M."/>
            <person name="Chapman S.B."/>
            <person name="Goldberg J."/>
            <person name="Griggs A."/>
            <person name="Gujja S."/>
            <person name="Hansen M."/>
            <person name="Howarth C."/>
            <person name="Imamovic A."/>
            <person name="Larimer J."/>
            <person name="McCowen C."/>
            <person name="Montmayeur A."/>
            <person name="Murphy C."/>
            <person name="Neiman D."/>
            <person name="Pearson M."/>
            <person name="Priest M."/>
            <person name="Roberts A."/>
            <person name="Saif S."/>
            <person name="Shea T."/>
            <person name="Sisk P."/>
            <person name="Sykes S."/>
            <person name="Wortman J."/>
            <person name="Nusbaum C."/>
            <person name="Birren B."/>
        </authorList>
    </citation>
    <scope>NUCLEOTIDE SEQUENCE [LARGE SCALE GENOMIC DNA]</scope>
    <source>
        <strain evidence="4 5">YIT 11860</strain>
    </source>
</reference>
<keyword evidence="1" id="KW-1133">Transmembrane helix</keyword>
<evidence type="ECO:0000256" key="1">
    <source>
        <dbReference type="SAM" id="Phobius"/>
    </source>
</evidence>
<dbReference type="InterPro" id="IPR012373">
    <property type="entry name" value="Ferrdict_sens_TM"/>
</dbReference>
<dbReference type="FunFam" id="2.60.120.1440:FF:000001">
    <property type="entry name" value="Putative anti-sigma factor"/>
    <property type="match status" value="1"/>
</dbReference>
<evidence type="ECO:0000259" key="2">
    <source>
        <dbReference type="Pfam" id="PF04773"/>
    </source>
</evidence>
<dbReference type="GeneID" id="77848015"/>
<dbReference type="Proteomes" id="UP000006044">
    <property type="component" value="Unassembled WGS sequence"/>
</dbReference>
<dbReference type="PIRSF" id="PIRSF018266">
    <property type="entry name" value="FecR"/>
    <property type="match status" value="1"/>
</dbReference>
<dbReference type="InterPro" id="IPR032508">
    <property type="entry name" value="FecR_C"/>
</dbReference>
<feature type="domain" description="Protein FecR C-terminal" evidence="3">
    <location>
        <begin position="262"/>
        <end position="329"/>
    </location>
</feature>
<proteinExistence type="predicted"/>
<name>K0X7X0_9BACT</name>
<keyword evidence="1" id="KW-0812">Transmembrane</keyword>
<sequence>MDGQNEIKEIDRLILKYLEGEASKDEKIALYRWIELSEENKTHFKEAQELWLSTQAILAPKEDTEKALQRFRSKIKNYNRRGKTFRKPLYYITQCAAIIVILLGLYYFFTRESNPEQYACVEMAIGNKGCITLPDSTVVWLNSGSKLTYPSRFSDKKRKVRLNGQAYFKVFHKEDQPFVVETNDMDIKVLGTSFVVKNYIRDEIIETALVDGHVEVYFPNSSVPPITLQPAEQVTYSRKTKETKIYTRKDSSLYHIWAQEKLLLSNCELTEVIEKLGAWYNVTMTCTNTSPTPVYMTLTVRTEPLKEILQTLKSIAPIDYRFNNDTVYIEHKPNS</sequence>
<dbReference type="RefSeq" id="WP_008861180.1">
    <property type="nucleotide sequence ID" value="NZ_JH815203.1"/>
</dbReference>
<dbReference type="GO" id="GO:0016989">
    <property type="term" value="F:sigma factor antagonist activity"/>
    <property type="evidence" value="ECO:0007669"/>
    <property type="project" value="TreeGrafter"/>
</dbReference>
<dbReference type="Pfam" id="PF16344">
    <property type="entry name" value="FecR_C"/>
    <property type="match status" value="1"/>
</dbReference>